<name>A1WKT0_VEREI</name>
<reference evidence="2" key="1">
    <citation type="submission" date="2006-12" db="EMBL/GenBank/DDBJ databases">
        <title>Complete sequence of chromosome 1 of Verminephrobacter eiseniae EF01-2.</title>
        <authorList>
            <person name="Copeland A."/>
            <person name="Lucas S."/>
            <person name="Lapidus A."/>
            <person name="Barry K."/>
            <person name="Detter J.C."/>
            <person name="Glavina del Rio T."/>
            <person name="Dalin E."/>
            <person name="Tice H."/>
            <person name="Pitluck S."/>
            <person name="Chertkov O."/>
            <person name="Brettin T."/>
            <person name="Bruce D."/>
            <person name="Han C."/>
            <person name="Tapia R."/>
            <person name="Gilna P."/>
            <person name="Schmutz J."/>
            <person name="Larimer F."/>
            <person name="Land M."/>
            <person name="Hauser L."/>
            <person name="Kyrpides N."/>
            <person name="Kim E."/>
            <person name="Stahl D."/>
            <person name="Richardson P."/>
        </authorList>
    </citation>
    <scope>NUCLEOTIDE SEQUENCE [LARGE SCALE GENOMIC DNA]</scope>
    <source>
        <strain evidence="2">EF01-2</strain>
    </source>
</reference>
<protein>
    <submittedName>
        <fullName evidence="1">Uncharacterized protein</fullName>
    </submittedName>
</protein>
<dbReference type="AlphaFoldDB" id="A1WKT0"/>
<dbReference type="STRING" id="391735.Veis_2492"/>
<dbReference type="KEGG" id="vei:Veis_2492"/>
<evidence type="ECO:0000313" key="2">
    <source>
        <dbReference type="Proteomes" id="UP000000374"/>
    </source>
</evidence>
<evidence type="ECO:0000313" key="1">
    <source>
        <dbReference type="EMBL" id="ABM58237.1"/>
    </source>
</evidence>
<dbReference type="EMBL" id="CP000542">
    <property type="protein sequence ID" value="ABM58237.1"/>
    <property type="molecule type" value="Genomic_DNA"/>
</dbReference>
<dbReference type="HOGENOM" id="CLU_1146802_0_0_4"/>
<dbReference type="Proteomes" id="UP000000374">
    <property type="component" value="Chromosome"/>
</dbReference>
<proteinExistence type="predicted"/>
<keyword evidence="2" id="KW-1185">Reference proteome</keyword>
<accession>A1WKT0</accession>
<gene>
    <name evidence="1" type="ordered locus">Veis_2492</name>
</gene>
<sequence>MHEMNQLMGIDFKKLASIDANKLVDSMGSLNCTIEMGGGMYGSFDIHWICIASSTEDLQRIAIALLACAIGTQHQTYLPISTESLTENESRRCSTKPLTSFGKGIRITAARPSIDQPKSFTYTPKRKLKRYPWYPWSLTCDAQTELPVFTLAGVPGETACPRLWDGRRDLREPYIACIGGHPKALIRLARLLLDYSDTSIPSDIDIVLEPDGGLRGAGPLSYVARFERVDPCRCAACAGDSS</sequence>
<organism evidence="1 2">
    <name type="scientific">Verminephrobacter eiseniae (strain EF01-2)</name>
    <dbReference type="NCBI Taxonomy" id="391735"/>
    <lineage>
        <taxon>Bacteria</taxon>
        <taxon>Pseudomonadati</taxon>
        <taxon>Pseudomonadota</taxon>
        <taxon>Betaproteobacteria</taxon>
        <taxon>Burkholderiales</taxon>
        <taxon>Comamonadaceae</taxon>
        <taxon>Verminephrobacter</taxon>
    </lineage>
</organism>